<feature type="repeat" description="PPR" evidence="2">
    <location>
        <begin position="123"/>
        <end position="157"/>
    </location>
</feature>
<feature type="repeat" description="PPR" evidence="2">
    <location>
        <begin position="529"/>
        <end position="565"/>
    </location>
</feature>
<dbReference type="FunCoup" id="D8T2P8">
    <property type="interactions" value="522"/>
</dbReference>
<feature type="repeat" description="PPR" evidence="2">
    <location>
        <begin position="22"/>
        <end position="56"/>
    </location>
</feature>
<dbReference type="InterPro" id="IPR002885">
    <property type="entry name" value="PPR_rpt"/>
</dbReference>
<evidence type="ECO:0000256" key="1">
    <source>
        <dbReference type="ARBA" id="ARBA00022737"/>
    </source>
</evidence>
<feature type="repeat" description="PPR" evidence="2">
    <location>
        <begin position="224"/>
        <end position="258"/>
    </location>
</feature>
<dbReference type="FunFam" id="1.25.40.10:FF:000090">
    <property type="entry name" value="Pentatricopeptide repeat-containing protein, chloroplastic"/>
    <property type="match status" value="1"/>
</dbReference>
<dbReference type="Pfam" id="PF01535">
    <property type="entry name" value="PPR"/>
    <property type="match status" value="6"/>
</dbReference>
<dbReference type="GO" id="GO:0003729">
    <property type="term" value="F:mRNA binding"/>
    <property type="evidence" value="ECO:0007669"/>
    <property type="project" value="UniProtKB-ARBA"/>
</dbReference>
<evidence type="ECO:0000313" key="5">
    <source>
        <dbReference type="Proteomes" id="UP000001514"/>
    </source>
</evidence>
<dbReference type="InParanoid" id="D8T2P8"/>
<evidence type="ECO:0000313" key="4">
    <source>
        <dbReference type="EMBL" id="EFJ09088.1"/>
    </source>
</evidence>
<dbReference type="Gramene" id="EFJ09088">
    <property type="protein sequence ID" value="EFJ09088"/>
    <property type="gene ID" value="SELMODRAFT_130453"/>
</dbReference>
<dbReference type="Gene3D" id="1.25.40.10">
    <property type="entry name" value="Tetratricopeptide repeat domain"/>
    <property type="match status" value="6"/>
</dbReference>
<reference evidence="4 5" key="1">
    <citation type="journal article" date="2011" name="Science">
        <title>The Selaginella genome identifies genetic changes associated with the evolution of vascular plants.</title>
        <authorList>
            <person name="Banks J.A."/>
            <person name="Nishiyama T."/>
            <person name="Hasebe M."/>
            <person name="Bowman J.L."/>
            <person name="Gribskov M."/>
            <person name="dePamphilis C."/>
            <person name="Albert V.A."/>
            <person name="Aono N."/>
            <person name="Aoyama T."/>
            <person name="Ambrose B.A."/>
            <person name="Ashton N.W."/>
            <person name="Axtell M.J."/>
            <person name="Barker E."/>
            <person name="Barker M.S."/>
            <person name="Bennetzen J.L."/>
            <person name="Bonawitz N.D."/>
            <person name="Chapple C."/>
            <person name="Cheng C."/>
            <person name="Correa L.G."/>
            <person name="Dacre M."/>
            <person name="DeBarry J."/>
            <person name="Dreyer I."/>
            <person name="Elias M."/>
            <person name="Engstrom E.M."/>
            <person name="Estelle M."/>
            <person name="Feng L."/>
            <person name="Finet C."/>
            <person name="Floyd S.K."/>
            <person name="Frommer W.B."/>
            <person name="Fujita T."/>
            <person name="Gramzow L."/>
            <person name="Gutensohn M."/>
            <person name="Harholt J."/>
            <person name="Hattori M."/>
            <person name="Heyl A."/>
            <person name="Hirai T."/>
            <person name="Hiwatashi Y."/>
            <person name="Ishikawa M."/>
            <person name="Iwata M."/>
            <person name="Karol K.G."/>
            <person name="Koehler B."/>
            <person name="Kolukisaoglu U."/>
            <person name="Kubo M."/>
            <person name="Kurata T."/>
            <person name="Lalonde S."/>
            <person name="Li K."/>
            <person name="Li Y."/>
            <person name="Litt A."/>
            <person name="Lyons E."/>
            <person name="Manning G."/>
            <person name="Maruyama T."/>
            <person name="Michael T.P."/>
            <person name="Mikami K."/>
            <person name="Miyazaki S."/>
            <person name="Morinaga S."/>
            <person name="Murata T."/>
            <person name="Mueller-Roeber B."/>
            <person name="Nelson D.R."/>
            <person name="Obara M."/>
            <person name="Oguri Y."/>
            <person name="Olmstead R.G."/>
            <person name="Onodera N."/>
            <person name="Petersen B.L."/>
            <person name="Pils B."/>
            <person name="Prigge M."/>
            <person name="Rensing S.A."/>
            <person name="Riano-Pachon D.M."/>
            <person name="Roberts A.W."/>
            <person name="Sato Y."/>
            <person name="Scheller H.V."/>
            <person name="Schulz B."/>
            <person name="Schulz C."/>
            <person name="Shakirov E.V."/>
            <person name="Shibagaki N."/>
            <person name="Shinohara N."/>
            <person name="Shippen D.E."/>
            <person name="Soerensen I."/>
            <person name="Sotooka R."/>
            <person name="Sugimoto N."/>
            <person name="Sugita M."/>
            <person name="Sumikawa N."/>
            <person name="Tanurdzic M."/>
            <person name="Theissen G."/>
            <person name="Ulvskov P."/>
            <person name="Wakazuki S."/>
            <person name="Weng J.K."/>
            <person name="Willats W.W."/>
            <person name="Wipf D."/>
            <person name="Wolf P.G."/>
            <person name="Yang L."/>
            <person name="Zimmer A.D."/>
            <person name="Zhu Q."/>
            <person name="Mitros T."/>
            <person name="Hellsten U."/>
            <person name="Loque D."/>
            <person name="Otillar R."/>
            <person name="Salamov A."/>
            <person name="Schmutz J."/>
            <person name="Shapiro H."/>
            <person name="Lindquist E."/>
            <person name="Lucas S."/>
            <person name="Rokhsar D."/>
            <person name="Grigoriev I.V."/>
        </authorList>
    </citation>
    <scope>NUCLEOTIDE SEQUENCE [LARGE SCALE GENOMIC DNA]</scope>
</reference>
<dbReference type="FunFam" id="1.25.40.10:FF:000227">
    <property type="entry name" value="Pentatricopeptide repeat-containing protein At3g13880"/>
    <property type="match status" value="1"/>
</dbReference>
<dbReference type="InterPro" id="IPR046960">
    <property type="entry name" value="PPR_At4g14850-like_plant"/>
</dbReference>
<dbReference type="InterPro" id="IPR032867">
    <property type="entry name" value="DYW_dom"/>
</dbReference>
<dbReference type="KEGG" id="smo:SELMODRAFT_130453"/>
<dbReference type="GO" id="GO:0008270">
    <property type="term" value="F:zinc ion binding"/>
    <property type="evidence" value="ECO:0007669"/>
    <property type="project" value="InterPro"/>
</dbReference>
<dbReference type="NCBIfam" id="TIGR00756">
    <property type="entry name" value="PPR"/>
    <property type="match status" value="6"/>
</dbReference>
<dbReference type="Pfam" id="PF13041">
    <property type="entry name" value="PPR_2"/>
    <property type="match status" value="4"/>
</dbReference>
<accession>D8T2P8</accession>
<dbReference type="InterPro" id="IPR046848">
    <property type="entry name" value="E_motif"/>
</dbReference>
<dbReference type="eggNOG" id="KOG4197">
    <property type="taxonomic scope" value="Eukaryota"/>
</dbReference>
<dbReference type="Pfam" id="PF20431">
    <property type="entry name" value="E_motif"/>
    <property type="match status" value="1"/>
</dbReference>
<dbReference type="OrthoDB" id="607373at2759"/>
<dbReference type="Pfam" id="PF14432">
    <property type="entry name" value="DYW_deaminase"/>
    <property type="match status" value="1"/>
</dbReference>
<evidence type="ECO:0000259" key="3">
    <source>
        <dbReference type="Pfam" id="PF14432"/>
    </source>
</evidence>
<sequence>MYGKCARVTDALMVFDGISAKNVFSWTMMMAAYSQNGHYREALELFTRMQWEGTRPDKVVFVIALDACAASGELDHGRQIHSSVVGSGLTSNIIISNSLVNMYGKCQDVPCAEKVFDGMLLRDVVSWTAMLAVYAQNGCWSQALECLSRMDAEGVKPNQVTFVTIVDVCAKLRLLDLGRKIHHRIINEGLEPDGILGNALVHMYGSCGSFDDMKSVFSRMGQSSVLLWTTMIAGCSQNGQYEEGLLVFRKMDLEGVKANEVTYMSMVEVCRNLDAVKEGEMIDARILESPFCSSTLLATSLISLYGQCGILDRAKGLLEHMYQRDVVAWNAMVTACAQNGDNWEAIHLLRRMDMEGFGANKVTYLSVLEACANLEALSQGREIHARVLLCGLLQREVAVGNSVITMYGKCGQTEAAMSVFEAMPRKDDVSWNAVINASVGNSKFQDALELFHGMELEGLRSNEFTLLSLLEACGGLEDLKLARQIHARAAAGGFGGNSTAVGNSVVNMYARCGSLLDAKKAFDSLEEKGLVAWSIILAAYAQSKDGPGRRAFKFFQEMEAEGIKPGEVTFVSALDACAAMATLEHGRSMHRRAAASGFVETSLVLGNTIINMYGKCGSPSDAKLVFDQMPEKCLISWNSLIVAYAHNGHALEALSSLQEMLLQGFDPDSGTSVSILYGLSHAGLLERGVEHFRSSIQDHGLEPSSGQLKCLVDLLARKGFLDAAEELILASPACQADTIAWMTLLAACKSYGDPQRGIRCAERVFELEPQHSGSFVVLANLYASVGRWSDASRIRKMMERMSVKKEPGCSWIELSGSVHEFISGESKHPKIREICEDLEKLTLRMREAGYVPDTTNVVHDVEEGDKEEILSRHSERLAIVFGLMSTRPGETIRVVKNLRVCSDCHAATKIISSVVGREIVVRDSSRFHHFKHGQCSCGDFW</sequence>
<dbReference type="InterPro" id="IPR011990">
    <property type="entry name" value="TPR-like_helical_dom_sf"/>
</dbReference>
<proteinExistence type="predicted"/>
<dbReference type="PANTHER" id="PTHR47926">
    <property type="entry name" value="PENTATRICOPEPTIDE REPEAT-CONTAINING PROTEIN"/>
    <property type="match status" value="1"/>
</dbReference>
<dbReference type="GO" id="GO:0009451">
    <property type="term" value="P:RNA modification"/>
    <property type="evidence" value="ECO:0007669"/>
    <property type="project" value="InterPro"/>
</dbReference>
<organism evidence="5">
    <name type="scientific">Selaginella moellendorffii</name>
    <name type="common">Spikemoss</name>
    <dbReference type="NCBI Taxonomy" id="88036"/>
    <lineage>
        <taxon>Eukaryota</taxon>
        <taxon>Viridiplantae</taxon>
        <taxon>Streptophyta</taxon>
        <taxon>Embryophyta</taxon>
        <taxon>Tracheophyta</taxon>
        <taxon>Lycopodiopsida</taxon>
        <taxon>Selaginellales</taxon>
        <taxon>Selaginellaceae</taxon>
        <taxon>Selaginella</taxon>
    </lineage>
</organism>
<dbReference type="PROSITE" id="PS51375">
    <property type="entry name" value="PPR"/>
    <property type="match status" value="8"/>
</dbReference>
<dbReference type="FunFam" id="1.25.40.10:FF:000344">
    <property type="entry name" value="Pentatricopeptide repeat-containing protein"/>
    <property type="match status" value="1"/>
</dbReference>
<feature type="domain" description="DYW" evidence="3">
    <location>
        <begin position="849"/>
        <end position="941"/>
    </location>
</feature>
<protein>
    <recommendedName>
        <fullName evidence="3">DYW domain-containing protein</fullName>
    </recommendedName>
</protein>
<feature type="repeat" description="PPR" evidence="2">
    <location>
        <begin position="633"/>
        <end position="667"/>
    </location>
</feature>
<dbReference type="SUPFAM" id="SSF48452">
    <property type="entry name" value="TPR-like"/>
    <property type="match status" value="1"/>
</dbReference>
<dbReference type="AlphaFoldDB" id="D8T2P8"/>
<dbReference type="PANTHER" id="PTHR47926:SF533">
    <property type="entry name" value="DYW DOMAIN-CONTAINING PROTEIN"/>
    <property type="match status" value="1"/>
</dbReference>
<dbReference type="Proteomes" id="UP000001514">
    <property type="component" value="Unassembled WGS sequence"/>
</dbReference>
<feature type="repeat" description="PPR" evidence="2">
    <location>
        <begin position="325"/>
        <end position="359"/>
    </location>
</feature>
<feature type="repeat" description="PPR" evidence="2">
    <location>
        <begin position="427"/>
        <end position="461"/>
    </location>
</feature>
<dbReference type="FunFam" id="1.25.40.10:FF:000073">
    <property type="entry name" value="Pentatricopeptide repeat-containing protein chloroplastic"/>
    <property type="match status" value="1"/>
</dbReference>
<evidence type="ECO:0000256" key="2">
    <source>
        <dbReference type="PROSITE-ProRule" id="PRU00708"/>
    </source>
</evidence>
<keyword evidence="5" id="KW-1185">Reference proteome</keyword>
<name>D8T2P8_SELML</name>
<gene>
    <name evidence="4" type="ORF">SELMODRAFT_130453</name>
</gene>
<keyword evidence="1" id="KW-0677">Repeat</keyword>
<dbReference type="EMBL" id="GL377666">
    <property type="protein sequence ID" value="EFJ09088.1"/>
    <property type="molecule type" value="Genomic_DNA"/>
</dbReference>
<dbReference type="HOGENOM" id="CLU_002706_15_1_1"/>
<feature type="repeat" description="PPR" evidence="2">
    <location>
        <begin position="158"/>
        <end position="192"/>
    </location>
</feature>